<sequence>MGLISGPKAYEAYESTGAGRCCRRRRSAGAPPPGSPASVLSGGKEKFQDYLCREGKKLRNQDKAMMSLSGFLDKQRDASPSAVDFAQVLDAAVEPWSSCYCLPD</sequence>
<reference evidence="2" key="2">
    <citation type="submission" date="2018-05" db="EMBL/GenBank/DDBJ databases">
        <title>OpunRS2 (Oryza punctata Reference Sequence Version 2).</title>
        <authorList>
            <person name="Zhang J."/>
            <person name="Kudrna D."/>
            <person name="Lee S."/>
            <person name="Talag J."/>
            <person name="Welchert J."/>
            <person name="Wing R.A."/>
        </authorList>
    </citation>
    <scope>NUCLEOTIDE SEQUENCE [LARGE SCALE GENOMIC DNA]</scope>
</reference>
<dbReference type="Proteomes" id="UP000026962">
    <property type="component" value="Chromosome 9"/>
</dbReference>
<evidence type="ECO:0000313" key="2">
    <source>
        <dbReference type="EnsemblPlants" id="OPUNC09G15950.1"/>
    </source>
</evidence>
<dbReference type="AlphaFoldDB" id="A0A0E0M3U3"/>
<dbReference type="EnsemblPlants" id="OPUNC09G15950.1">
    <property type="protein sequence ID" value="OPUNC09G15950.1"/>
    <property type="gene ID" value="OPUNC09G15950"/>
</dbReference>
<dbReference type="Gramene" id="OPUNC09G15950.1">
    <property type="protein sequence ID" value="OPUNC09G15950.1"/>
    <property type="gene ID" value="OPUNC09G15950"/>
</dbReference>
<dbReference type="HOGENOM" id="CLU_178083_0_0_1"/>
<proteinExistence type="predicted"/>
<organism evidence="2">
    <name type="scientific">Oryza punctata</name>
    <name type="common">Red rice</name>
    <dbReference type="NCBI Taxonomy" id="4537"/>
    <lineage>
        <taxon>Eukaryota</taxon>
        <taxon>Viridiplantae</taxon>
        <taxon>Streptophyta</taxon>
        <taxon>Embryophyta</taxon>
        <taxon>Tracheophyta</taxon>
        <taxon>Spermatophyta</taxon>
        <taxon>Magnoliopsida</taxon>
        <taxon>Liliopsida</taxon>
        <taxon>Poales</taxon>
        <taxon>Poaceae</taxon>
        <taxon>BOP clade</taxon>
        <taxon>Oryzoideae</taxon>
        <taxon>Oryzeae</taxon>
        <taxon>Oryzinae</taxon>
        <taxon>Oryza</taxon>
    </lineage>
</organism>
<name>A0A0E0M3U3_ORYPU</name>
<evidence type="ECO:0000256" key="1">
    <source>
        <dbReference type="SAM" id="MobiDB-lite"/>
    </source>
</evidence>
<protein>
    <submittedName>
        <fullName evidence="2">Uncharacterized protein</fullName>
    </submittedName>
</protein>
<accession>A0A0E0M3U3</accession>
<evidence type="ECO:0000313" key="3">
    <source>
        <dbReference type="Proteomes" id="UP000026962"/>
    </source>
</evidence>
<reference evidence="2" key="1">
    <citation type="submission" date="2015-04" db="UniProtKB">
        <authorList>
            <consortium name="EnsemblPlants"/>
        </authorList>
    </citation>
    <scope>IDENTIFICATION</scope>
</reference>
<keyword evidence="3" id="KW-1185">Reference proteome</keyword>
<feature type="region of interest" description="Disordered" evidence="1">
    <location>
        <begin position="23"/>
        <end position="43"/>
    </location>
</feature>